<sequence>MGHPSGGLYDPGRIRSIPTNRNPMVDQKLILAIQRAEIAQIRRLLADGVSPNGPTVAPLFGTRPQTLPLIEAIRCRQKEIVHLLLEAGADPQASEYSGATPLAMAVHLNFQEAVQFLLAKGANAETDRHLRSPNALVQAIRIGDSHAVRRQLEDGASAEGQAGLLKALVRPEAVPLVEAVRGGQQEIVRLLLEAGANPNAADKRGALPLKLAVHLGSEPIVRLLLEHGADPNKRASGETTSALQHAAFYGHVELVRVLLEHGGNPAAVLQTKSLFRIRGPILQMLIDAGGEAPEEILQMLREGSALP</sequence>
<dbReference type="eggNOG" id="COG0666">
    <property type="taxonomic scope" value="Bacteria"/>
</dbReference>
<dbReference type="SUPFAM" id="SSF48403">
    <property type="entry name" value="Ankyrin repeat"/>
    <property type="match status" value="1"/>
</dbReference>
<feature type="repeat" description="ANK" evidence="3">
    <location>
        <begin position="204"/>
        <end position="236"/>
    </location>
</feature>
<dbReference type="HOGENOM" id="CLU_905403_0_0_3"/>
<dbReference type="Pfam" id="PF00023">
    <property type="entry name" value="Ank"/>
    <property type="match status" value="1"/>
</dbReference>
<keyword evidence="5" id="KW-1185">Reference proteome</keyword>
<dbReference type="PRINTS" id="PR01415">
    <property type="entry name" value="ANKYRIN"/>
</dbReference>
<dbReference type="OrthoDB" id="9772065at2"/>
<gene>
    <name evidence="4" type="ordered locus">glr2067</name>
</gene>
<evidence type="ECO:0000256" key="3">
    <source>
        <dbReference type="PROSITE-ProRule" id="PRU00023"/>
    </source>
</evidence>
<feature type="repeat" description="ANK" evidence="3">
    <location>
        <begin position="171"/>
        <end position="203"/>
    </location>
</feature>
<dbReference type="PANTHER" id="PTHR24171">
    <property type="entry name" value="ANKYRIN REPEAT DOMAIN-CONTAINING PROTEIN 39-RELATED"/>
    <property type="match status" value="1"/>
</dbReference>
<dbReference type="PANTHER" id="PTHR24171:SF8">
    <property type="entry name" value="BRCA1-ASSOCIATED RING DOMAIN PROTEIN 1"/>
    <property type="match status" value="1"/>
</dbReference>
<dbReference type="Gene3D" id="1.25.40.20">
    <property type="entry name" value="Ankyrin repeat-containing domain"/>
    <property type="match status" value="2"/>
</dbReference>
<name>Q7NIW5_GLOVI</name>
<evidence type="ECO:0000256" key="2">
    <source>
        <dbReference type="ARBA" id="ARBA00023043"/>
    </source>
</evidence>
<organism evidence="4 5">
    <name type="scientific">Gloeobacter violaceus (strain ATCC 29082 / PCC 7421)</name>
    <dbReference type="NCBI Taxonomy" id="251221"/>
    <lineage>
        <taxon>Bacteria</taxon>
        <taxon>Bacillati</taxon>
        <taxon>Cyanobacteriota</taxon>
        <taxon>Cyanophyceae</taxon>
        <taxon>Gloeobacterales</taxon>
        <taxon>Gloeobacteraceae</taxon>
        <taxon>Gloeobacter</taxon>
    </lineage>
</organism>
<protein>
    <submittedName>
        <fullName evidence="4">Glr2067 protein</fullName>
    </submittedName>
</protein>
<dbReference type="Proteomes" id="UP000000557">
    <property type="component" value="Chromosome"/>
</dbReference>
<proteinExistence type="predicted"/>
<dbReference type="PROSITE" id="PS50297">
    <property type="entry name" value="ANK_REP_REGION"/>
    <property type="match status" value="4"/>
</dbReference>
<reference evidence="4 5" key="2">
    <citation type="journal article" date="2003" name="DNA Res.">
        <title>Complete genome structure of Gloeobacter violaceus PCC 7421, a cyanobacterium that lacks thylakoids (supplement).</title>
        <authorList>
            <person name="Nakamura Y."/>
            <person name="Kaneko T."/>
            <person name="Sato S."/>
            <person name="Mimuro M."/>
            <person name="Miyashita H."/>
            <person name="Tsuchiya T."/>
            <person name="Sasamoto S."/>
            <person name="Watanabe A."/>
            <person name="Kawashima K."/>
            <person name="Kishida Y."/>
            <person name="Kiyokawa C."/>
            <person name="Kohara M."/>
            <person name="Matsumoto M."/>
            <person name="Matsuno A."/>
            <person name="Nakazaki N."/>
            <person name="Shimpo S."/>
            <person name="Takeuchi C."/>
            <person name="Yamada M."/>
            <person name="Tabata S."/>
        </authorList>
    </citation>
    <scope>NUCLEOTIDE SEQUENCE [LARGE SCALE GENOMIC DNA]</scope>
    <source>
        <strain evidence="5">ATCC 29082 / PCC 7421</strain>
    </source>
</reference>
<reference evidence="4 5" key="1">
    <citation type="journal article" date="2003" name="DNA Res.">
        <title>Complete genome structure of Gloeobacter violaceus PCC 7421, a cyanobacterium that lacks thylakoids.</title>
        <authorList>
            <person name="Nakamura Y."/>
            <person name="Kaneko T."/>
            <person name="Sato S."/>
            <person name="Mimuro M."/>
            <person name="Miyashita H."/>
            <person name="Tsuchiya T."/>
            <person name="Sasamoto S."/>
            <person name="Watanabe A."/>
            <person name="Kawashima K."/>
            <person name="Kishida Y."/>
            <person name="Kiyokawa C."/>
            <person name="Kohara M."/>
            <person name="Matsumoto M."/>
            <person name="Matsuno A."/>
            <person name="Nakazaki N."/>
            <person name="Shimpo S."/>
            <person name="Takeuchi C."/>
            <person name="Yamada M."/>
            <person name="Tabata S."/>
        </authorList>
    </citation>
    <scope>NUCLEOTIDE SEQUENCE [LARGE SCALE GENOMIC DNA]</scope>
    <source>
        <strain evidence="5">ATCC 29082 / PCC 7421</strain>
    </source>
</reference>
<keyword evidence="2 3" id="KW-0040">ANK repeat</keyword>
<dbReference type="InterPro" id="IPR036770">
    <property type="entry name" value="Ankyrin_rpt-contain_sf"/>
</dbReference>
<dbReference type="AlphaFoldDB" id="Q7NIW5"/>
<feature type="repeat" description="ANK" evidence="3">
    <location>
        <begin position="97"/>
        <end position="129"/>
    </location>
</feature>
<dbReference type="EMBL" id="BA000045">
    <property type="protein sequence ID" value="BAC90008.1"/>
    <property type="molecule type" value="Genomic_DNA"/>
</dbReference>
<dbReference type="InParanoid" id="Q7NIW5"/>
<keyword evidence="1" id="KW-0677">Repeat</keyword>
<evidence type="ECO:0000313" key="4">
    <source>
        <dbReference type="EMBL" id="BAC90008.1"/>
    </source>
</evidence>
<dbReference type="InterPro" id="IPR002110">
    <property type="entry name" value="Ankyrin_rpt"/>
</dbReference>
<dbReference type="SMART" id="SM00248">
    <property type="entry name" value="ANK"/>
    <property type="match status" value="5"/>
</dbReference>
<dbReference type="Pfam" id="PF12796">
    <property type="entry name" value="Ank_2"/>
    <property type="match status" value="2"/>
</dbReference>
<dbReference type="KEGG" id="gvi:glr2067"/>
<evidence type="ECO:0000256" key="1">
    <source>
        <dbReference type="ARBA" id="ARBA00022737"/>
    </source>
</evidence>
<evidence type="ECO:0000313" key="5">
    <source>
        <dbReference type="Proteomes" id="UP000000557"/>
    </source>
</evidence>
<dbReference type="PROSITE" id="PS50088">
    <property type="entry name" value="ANK_REPEAT"/>
    <property type="match status" value="4"/>
</dbReference>
<dbReference type="EnsemblBacteria" id="BAC90008">
    <property type="protein sequence ID" value="BAC90008"/>
    <property type="gene ID" value="BAC90008"/>
</dbReference>
<accession>Q7NIW5</accession>
<dbReference type="PhylomeDB" id="Q7NIW5"/>
<dbReference type="STRING" id="251221.gene:10759560"/>
<feature type="repeat" description="ANK" evidence="3">
    <location>
        <begin position="238"/>
        <end position="270"/>
    </location>
</feature>